<comment type="cofactor">
    <cofactor evidence="1">
        <name>pyridoxal 5'-phosphate</name>
        <dbReference type="ChEBI" id="CHEBI:597326"/>
    </cofactor>
</comment>
<feature type="non-terminal residue" evidence="5">
    <location>
        <position position="198"/>
    </location>
</feature>
<dbReference type="PROSITE" id="PS00600">
    <property type="entry name" value="AA_TRANSFER_CLASS_3"/>
    <property type="match status" value="1"/>
</dbReference>
<dbReference type="SUPFAM" id="SSF53383">
    <property type="entry name" value="PLP-dependent transferases"/>
    <property type="match status" value="1"/>
</dbReference>
<gene>
    <name evidence="5" type="ORF">S01H1_66860</name>
</gene>
<keyword evidence="3" id="KW-0808">Transferase</keyword>
<protein>
    <submittedName>
        <fullName evidence="5">Uncharacterized protein</fullName>
    </submittedName>
</protein>
<dbReference type="InterPro" id="IPR005814">
    <property type="entry name" value="Aminotrans_3"/>
</dbReference>
<dbReference type="EMBL" id="BARS01044229">
    <property type="protein sequence ID" value="GAG33941.1"/>
    <property type="molecule type" value="Genomic_DNA"/>
</dbReference>
<dbReference type="GO" id="GO:0030170">
    <property type="term" value="F:pyridoxal phosphate binding"/>
    <property type="evidence" value="ECO:0007669"/>
    <property type="project" value="InterPro"/>
</dbReference>
<evidence type="ECO:0000256" key="2">
    <source>
        <dbReference type="ARBA" id="ARBA00022576"/>
    </source>
</evidence>
<dbReference type="FunFam" id="3.40.640.10:FF:000004">
    <property type="entry name" value="Acetylornithine aminotransferase"/>
    <property type="match status" value="1"/>
</dbReference>
<proteinExistence type="predicted"/>
<evidence type="ECO:0000256" key="3">
    <source>
        <dbReference type="ARBA" id="ARBA00022679"/>
    </source>
</evidence>
<dbReference type="PANTHER" id="PTHR11986">
    <property type="entry name" value="AMINOTRANSFERASE CLASS III"/>
    <property type="match status" value="1"/>
</dbReference>
<comment type="caution">
    <text evidence="5">The sequence shown here is derived from an EMBL/GenBank/DDBJ whole genome shotgun (WGS) entry which is preliminary data.</text>
</comment>
<dbReference type="PANTHER" id="PTHR11986:SF79">
    <property type="entry name" value="ACETYLORNITHINE AMINOTRANSFERASE, MITOCHONDRIAL"/>
    <property type="match status" value="1"/>
</dbReference>
<dbReference type="Gene3D" id="3.90.1150.10">
    <property type="entry name" value="Aspartate Aminotransferase, domain 1"/>
    <property type="match status" value="1"/>
</dbReference>
<reference evidence="5" key="1">
    <citation type="journal article" date="2014" name="Front. Microbiol.">
        <title>High frequency of phylogenetically diverse reductive dehalogenase-homologous genes in deep subseafloor sedimentary metagenomes.</title>
        <authorList>
            <person name="Kawai M."/>
            <person name="Futagami T."/>
            <person name="Toyoda A."/>
            <person name="Takaki Y."/>
            <person name="Nishi S."/>
            <person name="Hori S."/>
            <person name="Arai W."/>
            <person name="Tsubouchi T."/>
            <person name="Morono Y."/>
            <person name="Uchiyama I."/>
            <person name="Ito T."/>
            <person name="Fujiyama A."/>
            <person name="Inagaki F."/>
            <person name="Takami H."/>
        </authorList>
    </citation>
    <scope>NUCLEOTIDE SEQUENCE</scope>
    <source>
        <strain evidence="5">Expedition CK06-06</strain>
    </source>
</reference>
<dbReference type="InterPro" id="IPR015422">
    <property type="entry name" value="PyrdxlP-dep_Trfase_small"/>
</dbReference>
<keyword evidence="2" id="KW-0032">Aminotransferase</keyword>
<dbReference type="InterPro" id="IPR015421">
    <property type="entry name" value="PyrdxlP-dep_Trfase_major"/>
</dbReference>
<dbReference type="GO" id="GO:0008483">
    <property type="term" value="F:transaminase activity"/>
    <property type="evidence" value="ECO:0007669"/>
    <property type="project" value="UniProtKB-KW"/>
</dbReference>
<dbReference type="GO" id="GO:0042802">
    <property type="term" value="F:identical protein binding"/>
    <property type="evidence" value="ECO:0007669"/>
    <property type="project" value="TreeGrafter"/>
</dbReference>
<keyword evidence="4" id="KW-0663">Pyridoxal phosphate</keyword>
<evidence type="ECO:0000256" key="4">
    <source>
        <dbReference type="ARBA" id="ARBA00022898"/>
    </source>
</evidence>
<dbReference type="Pfam" id="PF00202">
    <property type="entry name" value="Aminotran_3"/>
    <property type="match status" value="1"/>
</dbReference>
<dbReference type="InterPro" id="IPR050103">
    <property type="entry name" value="Class-III_PLP-dep_AT"/>
</dbReference>
<evidence type="ECO:0000256" key="1">
    <source>
        <dbReference type="ARBA" id="ARBA00001933"/>
    </source>
</evidence>
<dbReference type="InterPro" id="IPR015424">
    <property type="entry name" value="PyrdxlP-dep_Trfase"/>
</dbReference>
<dbReference type="InterPro" id="IPR049704">
    <property type="entry name" value="Aminotrans_3_PPA_site"/>
</dbReference>
<sequence>MPKGFLQVPFNDLRALKAKISAQSVAVMLELIQGEGGINVADAGYIKEVRKLCNKLGLLLIFDEVQTGIGRTGKMFCYQHYSVEPDILVLAKSLGGGFPIGAVIAQRKIADTLQPGTHASTFGGSPLACVSALAVFQAIEKEGLLANVQKMGAYLSKKLKHLQEKYHIIKELRGKGLMLGLELNQEGGSIYKQCLNKG</sequence>
<dbReference type="AlphaFoldDB" id="X0YAR6"/>
<evidence type="ECO:0000313" key="5">
    <source>
        <dbReference type="EMBL" id="GAG33941.1"/>
    </source>
</evidence>
<name>X0YAR6_9ZZZZ</name>
<organism evidence="5">
    <name type="scientific">marine sediment metagenome</name>
    <dbReference type="NCBI Taxonomy" id="412755"/>
    <lineage>
        <taxon>unclassified sequences</taxon>
        <taxon>metagenomes</taxon>
        <taxon>ecological metagenomes</taxon>
    </lineage>
</organism>
<dbReference type="Gene3D" id="3.40.640.10">
    <property type="entry name" value="Type I PLP-dependent aspartate aminotransferase-like (Major domain)"/>
    <property type="match status" value="1"/>
</dbReference>
<accession>X0YAR6</accession>